<proteinExistence type="predicted"/>
<dbReference type="EMBL" id="MAJD01000001">
    <property type="protein sequence ID" value="OBX37950.1"/>
    <property type="molecule type" value="Genomic_DNA"/>
</dbReference>
<reference evidence="1 2" key="1">
    <citation type="submission" date="2016-06" db="EMBL/GenBank/DDBJ databases">
        <title>Genome sequence of halotolerant plant growth promoting strain of Halomonas elongata HEK1 isolated from salterns of Rann of Kutch, Gujarat, India.</title>
        <authorList>
            <person name="Gaba S."/>
            <person name="Singh R.N."/>
            <person name="Abrol S."/>
            <person name="Kaushik R."/>
            <person name="Saxena A.K."/>
        </authorList>
    </citation>
    <scope>NUCLEOTIDE SEQUENCE [LARGE SCALE GENOMIC DNA]</scope>
    <source>
        <strain evidence="1 2">HEK1</strain>
    </source>
</reference>
<name>A0A1B8P6U9_HALEL</name>
<gene>
    <name evidence="1" type="ORF">A8U91_02329</name>
</gene>
<evidence type="ECO:0008006" key="3">
    <source>
        <dbReference type="Google" id="ProtNLM"/>
    </source>
</evidence>
<dbReference type="AlphaFoldDB" id="A0A1B8P6U9"/>
<dbReference type="PATRIC" id="fig|2746.7.peg.2389"/>
<sequence length="263" mass="28876">MASSAIPAGTPGEFRNANDTGRLRRMFLDDYHSRTGSRIHITAEQASRFAKRVAGDFNPIHNSDARRFCVPGDLLFALVLARFGLSQNMNFRFLSMVGDSVPLSFAEGDDGLIRVQDDAGKCYLEVCRDGDVTHDESVVEAFTRCYVAFSGKNFPHYLKPLMEDRGVMFNPRRPLVIYDSMGFSLDRLDGVEPGLELLDSSLDVAGKRGDALLDFRIVAGGEEVGNGAKKLVVSGLCDYDASAMDEIVDEFYRLKAAHEAGAS</sequence>
<comment type="caution">
    <text evidence="1">The sequence shown here is derived from an EMBL/GenBank/DDBJ whole genome shotgun (WGS) entry which is preliminary data.</text>
</comment>
<dbReference type="OMA" id="VTNYVQF"/>
<organism evidence="1 2">
    <name type="scientific">Halomonas elongata</name>
    <dbReference type="NCBI Taxonomy" id="2746"/>
    <lineage>
        <taxon>Bacteria</taxon>
        <taxon>Pseudomonadati</taxon>
        <taxon>Pseudomonadota</taxon>
        <taxon>Gammaproteobacteria</taxon>
        <taxon>Oceanospirillales</taxon>
        <taxon>Halomonadaceae</taxon>
        <taxon>Halomonas</taxon>
    </lineage>
</organism>
<accession>A0A1B8P6U9</accession>
<evidence type="ECO:0000313" key="1">
    <source>
        <dbReference type="EMBL" id="OBX37950.1"/>
    </source>
</evidence>
<protein>
    <recommendedName>
        <fullName evidence="3">DUF3581 family protein</fullName>
    </recommendedName>
</protein>
<dbReference type="InterPro" id="IPR021974">
    <property type="entry name" value="DUF3581"/>
</dbReference>
<evidence type="ECO:0000313" key="2">
    <source>
        <dbReference type="Proteomes" id="UP000092504"/>
    </source>
</evidence>
<dbReference type="Proteomes" id="UP000092504">
    <property type="component" value="Unassembled WGS sequence"/>
</dbReference>
<dbReference type="Pfam" id="PF12119">
    <property type="entry name" value="DUF3581"/>
    <property type="match status" value="1"/>
</dbReference>